<protein>
    <submittedName>
        <fullName evidence="7">Uncharacterized protein</fullName>
    </submittedName>
</protein>
<dbReference type="Proteomes" id="UP000095009">
    <property type="component" value="Unassembled WGS sequence"/>
</dbReference>
<keyword evidence="5" id="KW-0131">Cell cycle</keyword>
<dbReference type="InterPro" id="IPR008401">
    <property type="entry name" value="Apc13"/>
</dbReference>
<gene>
    <name evidence="7" type="ORF">NADFUDRAFT_46387</name>
</gene>
<feature type="region of interest" description="Disordered" evidence="6">
    <location>
        <begin position="176"/>
        <end position="214"/>
    </location>
</feature>
<reference evidence="7 8" key="1">
    <citation type="journal article" date="2016" name="Proc. Natl. Acad. Sci. U.S.A.">
        <title>Comparative genomics of biotechnologically important yeasts.</title>
        <authorList>
            <person name="Riley R."/>
            <person name="Haridas S."/>
            <person name="Wolfe K.H."/>
            <person name="Lopes M.R."/>
            <person name="Hittinger C.T."/>
            <person name="Goeker M."/>
            <person name="Salamov A.A."/>
            <person name="Wisecaver J.H."/>
            <person name="Long T.M."/>
            <person name="Calvey C.H."/>
            <person name="Aerts A.L."/>
            <person name="Barry K.W."/>
            <person name="Choi C."/>
            <person name="Clum A."/>
            <person name="Coughlan A.Y."/>
            <person name="Deshpande S."/>
            <person name="Douglass A.P."/>
            <person name="Hanson S.J."/>
            <person name="Klenk H.-P."/>
            <person name="LaButti K.M."/>
            <person name="Lapidus A."/>
            <person name="Lindquist E.A."/>
            <person name="Lipzen A.M."/>
            <person name="Meier-Kolthoff J.P."/>
            <person name="Ohm R.A."/>
            <person name="Otillar R.P."/>
            <person name="Pangilinan J.L."/>
            <person name="Peng Y."/>
            <person name="Rokas A."/>
            <person name="Rosa C.A."/>
            <person name="Scheuner C."/>
            <person name="Sibirny A.A."/>
            <person name="Slot J.C."/>
            <person name="Stielow J.B."/>
            <person name="Sun H."/>
            <person name="Kurtzman C.P."/>
            <person name="Blackwell M."/>
            <person name="Grigoriev I.V."/>
            <person name="Jeffries T.W."/>
        </authorList>
    </citation>
    <scope>NUCLEOTIDE SEQUENCE [LARGE SCALE GENOMIC DNA]</scope>
    <source>
        <strain evidence="7 8">DSM 6958</strain>
    </source>
</reference>
<dbReference type="Pfam" id="PF05839">
    <property type="entry name" value="Apc13p"/>
    <property type="match status" value="1"/>
</dbReference>
<dbReference type="GO" id="GO:0051301">
    <property type="term" value="P:cell division"/>
    <property type="evidence" value="ECO:0007669"/>
    <property type="project" value="UniProtKB-KW"/>
</dbReference>
<organism evidence="7 8">
    <name type="scientific">Nadsonia fulvescens var. elongata DSM 6958</name>
    <dbReference type="NCBI Taxonomy" id="857566"/>
    <lineage>
        <taxon>Eukaryota</taxon>
        <taxon>Fungi</taxon>
        <taxon>Dikarya</taxon>
        <taxon>Ascomycota</taxon>
        <taxon>Saccharomycotina</taxon>
        <taxon>Dipodascomycetes</taxon>
        <taxon>Dipodascales</taxon>
        <taxon>Dipodascales incertae sedis</taxon>
        <taxon>Nadsonia</taxon>
    </lineage>
</organism>
<name>A0A1E3PK06_9ASCO</name>
<evidence type="ECO:0000256" key="6">
    <source>
        <dbReference type="SAM" id="MobiDB-lite"/>
    </source>
</evidence>
<comment type="similarity">
    <text evidence="1">Belongs to the APC13 family.</text>
</comment>
<dbReference type="OrthoDB" id="4096222at2759"/>
<evidence type="ECO:0000256" key="4">
    <source>
        <dbReference type="ARBA" id="ARBA00022786"/>
    </source>
</evidence>
<dbReference type="PANTHER" id="PTHR28526">
    <property type="entry name" value="ANAPHASE-PROMOTING COMPLEX SUBUNIT 13"/>
    <property type="match status" value="1"/>
</dbReference>
<evidence type="ECO:0000313" key="7">
    <source>
        <dbReference type="EMBL" id="ODQ65751.1"/>
    </source>
</evidence>
<keyword evidence="4" id="KW-0833">Ubl conjugation pathway</keyword>
<keyword evidence="8" id="KW-1185">Reference proteome</keyword>
<dbReference type="EMBL" id="KV454409">
    <property type="protein sequence ID" value="ODQ65751.1"/>
    <property type="molecule type" value="Genomic_DNA"/>
</dbReference>
<dbReference type="AlphaFoldDB" id="A0A1E3PK06"/>
<accession>A0A1E3PK06</accession>
<dbReference type="GO" id="GO:0005680">
    <property type="term" value="C:anaphase-promoting complex"/>
    <property type="evidence" value="ECO:0007669"/>
    <property type="project" value="InterPro"/>
</dbReference>
<evidence type="ECO:0000256" key="1">
    <source>
        <dbReference type="ARBA" id="ARBA00006940"/>
    </source>
</evidence>
<dbReference type="PANTHER" id="PTHR28526:SF1">
    <property type="entry name" value="ANAPHASE-PROMOTING COMPLEX SUBUNIT 13"/>
    <property type="match status" value="1"/>
</dbReference>
<evidence type="ECO:0000256" key="5">
    <source>
        <dbReference type="ARBA" id="ARBA00023306"/>
    </source>
</evidence>
<keyword evidence="3" id="KW-0498">Mitosis</keyword>
<proteinExistence type="inferred from homology"/>
<evidence type="ECO:0000256" key="2">
    <source>
        <dbReference type="ARBA" id="ARBA00022618"/>
    </source>
</evidence>
<evidence type="ECO:0000313" key="8">
    <source>
        <dbReference type="Proteomes" id="UP000095009"/>
    </source>
</evidence>
<sequence length="214" mass="23841">MKDSERSHVHLTTLRSVLYFEQWMEDSLAFDDIHIKPEHMPVNIDEDDDAIPDPHAPFGIMRVKQMSKQSQWKDLALKDLLDNGPGYGDNTIVSSVSVPQWSSFTGNSNPNDGFRPIYGDSNRDFAFSNDKMSNSSMLDGSDLTNRSSLAHELMESLESDVSDPLVSQGNNERINYTIPSAGSIGRNSSSDDSSNAGPLSNERRETFGRIRAPR</sequence>
<evidence type="ECO:0000256" key="3">
    <source>
        <dbReference type="ARBA" id="ARBA00022776"/>
    </source>
</evidence>
<keyword evidence="2" id="KW-0132">Cell division</keyword>